<proteinExistence type="predicted"/>
<gene>
    <name evidence="2" type="ORF">HAX54_022235</name>
</gene>
<comment type="caution">
    <text evidence="2">The sequence shown here is derived from an EMBL/GenBank/DDBJ whole genome shotgun (WGS) entry which is preliminary data.</text>
</comment>
<protein>
    <submittedName>
        <fullName evidence="2">Uncharacterized protein</fullName>
    </submittedName>
</protein>
<feature type="compositionally biased region" description="Polar residues" evidence="1">
    <location>
        <begin position="70"/>
        <end position="83"/>
    </location>
</feature>
<evidence type="ECO:0000313" key="3">
    <source>
        <dbReference type="Proteomes" id="UP000823775"/>
    </source>
</evidence>
<keyword evidence="3" id="KW-1185">Reference proteome</keyword>
<dbReference type="EMBL" id="JACEIK010002677">
    <property type="protein sequence ID" value="MCD9638339.1"/>
    <property type="molecule type" value="Genomic_DNA"/>
</dbReference>
<name>A0ABS8UUR8_DATST</name>
<dbReference type="Proteomes" id="UP000823775">
    <property type="component" value="Unassembled WGS sequence"/>
</dbReference>
<organism evidence="2 3">
    <name type="scientific">Datura stramonium</name>
    <name type="common">Jimsonweed</name>
    <name type="synonym">Common thornapple</name>
    <dbReference type="NCBI Taxonomy" id="4076"/>
    <lineage>
        <taxon>Eukaryota</taxon>
        <taxon>Viridiplantae</taxon>
        <taxon>Streptophyta</taxon>
        <taxon>Embryophyta</taxon>
        <taxon>Tracheophyta</taxon>
        <taxon>Spermatophyta</taxon>
        <taxon>Magnoliopsida</taxon>
        <taxon>eudicotyledons</taxon>
        <taxon>Gunneridae</taxon>
        <taxon>Pentapetalae</taxon>
        <taxon>asterids</taxon>
        <taxon>lamiids</taxon>
        <taxon>Solanales</taxon>
        <taxon>Solanaceae</taxon>
        <taxon>Solanoideae</taxon>
        <taxon>Datureae</taxon>
        <taxon>Datura</taxon>
    </lineage>
</organism>
<feature type="region of interest" description="Disordered" evidence="1">
    <location>
        <begin position="70"/>
        <end position="156"/>
    </location>
</feature>
<evidence type="ECO:0000313" key="2">
    <source>
        <dbReference type="EMBL" id="MCD9638339.1"/>
    </source>
</evidence>
<sequence length="243" mass="27970">MTAEQKKKEEERDKDMAHLKTQLELITKHLTTLNTQKAHAVNARDKGTMYDDYYLEANEEANFENYQGDFWSNTQESNQDSWRQGQGNQGQNYYGNNVYDRDGPRDQGAATCRLISRSKPHDVQQHWRVASKPRKGKGVASSSHGSKRSRRDNKEEHDDERVCLIYALMIGMPINVWEIIEDVLRRAMVKKGHRVEPGLEEPLDDDVATNEEMVRVDSYIESDDDEEDSEMGEAAFAPTNDED</sequence>
<feature type="region of interest" description="Disordered" evidence="1">
    <location>
        <begin position="220"/>
        <end position="243"/>
    </location>
</feature>
<feature type="compositionally biased region" description="Low complexity" evidence="1">
    <location>
        <begin position="84"/>
        <end position="97"/>
    </location>
</feature>
<accession>A0ABS8UUR8</accession>
<evidence type="ECO:0000256" key="1">
    <source>
        <dbReference type="SAM" id="MobiDB-lite"/>
    </source>
</evidence>
<feature type="compositionally biased region" description="Acidic residues" evidence="1">
    <location>
        <begin position="220"/>
        <end position="231"/>
    </location>
</feature>
<reference evidence="2 3" key="1">
    <citation type="journal article" date="2021" name="BMC Genomics">
        <title>Datura genome reveals duplications of psychoactive alkaloid biosynthetic genes and high mutation rate following tissue culture.</title>
        <authorList>
            <person name="Rajewski A."/>
            <person name="Carter-House D."/>
            <person name="Stajich J."/>
            <person name="Litt A."/>
        </authorList>
    </citation>
    <scope>NUCLEOTIDE SEQUENCE [LARGE SCALE GENOMIC DNA]</scope>
    <source>
        <strain evidence="2">AR-01</strain>
    </source>
</reference>